<reference evidence="3" key="1">
    <citation type="submission" date="2016-11" db="EMBL/GenBank/DDBJ databases">
        <authorList>
            <person name="Varghese N."/>
            <person name="Submissions S."/>
        </authorList>
    </citation>
    <scope>NUCLEOTIDE SEQUENCE [LARGE SCALE GENOMIC DNA]</scope>
    <source>
        <strain evidence="3">DSM 18829</strain>
    </source>
</reference>
<dbReference type="AlphaFoldDB" id="A0A1M6ERG3"/>
<feature type="domain" description="DUF7738" evidence="1">
    <location>
        <begin position="21"/>
        <end position="61"/>
    </location>
</feature>
<feature type="domain" description="DUF7738" evidence="1">
    <location>
        <begin position="100"/>
        <end position="192"/>
    </location>
</feature>
<dbReference type="EMBL" id="FQZI01000003">
    <property type="protein sequence ID" value="SHI87900.1"/>
    <property type="molecule type" value="Genomic_DNA"/>
</dbReference>
<dbReference type="Pfam" id="PF24880">
    <property type="entry name" value="DUF7738"/>
    <property type="match status" value="2"/>
</dbReference>
<dbReference type="InterPro" id="IPR056640">
    <property type="entry name" value="DUF7738"/>
</dbReference>
<gene>
    <name evidence="2" type="ORF">SAMN05444363_1911</name>
</gene>
<evidence type="ECO:0000313" key="3">
    <source>
        <dbReference type="Proteomes" id="UP000184488"/>
    </source>
</evidence>
<evidence type="ECO:0000313" key="2">
    <source>
        <dbReference type="EMBL" id="SHI87900.1"/>
    </source>
</evidence>
<proteinExistence type="predicted"/>
<evidence type="ECO:0000259" key="1">
    <source>
        <dbReference type="Pfam" id="PF24880"/>
    </source>
</evidence>
<keyword evidence="3" id="KW-1185">Reference proteome</keyword>
<dbReference type="STRING" id="415425.SAMN05444363_1911"/>
<organism evidence="2 3">
    <name type="scientific">Flavobacterium terrae</name>
    <dbReference type="NCBI Taxonomy" id="415425"/>
    <lineage>
        <taxon>Bacteria</taxon>
        <taxon>Pseudomonadati</taxon>
        <taxon>Bacteroidota</taxon>
        <taxon>Flavobacteriia</taxon>
        <taxon>Flavobacteriales</taxon>
        <taxon>Flavobacteriaceae</taxon>
        <taxon>Flavobacterium</taxon>
    </lineage>
</organism>
<sequence length="264" mass="31015">MSNLVSCQEKMSNSIYDKGFVIKDSLFYYNGNKITINESIDHFVKVIGKPDRIITDSEKVHFDKSWKWKNRYEAFENYEHKIIVSAAKQNNDYVDKQFNTIGDAVKELGQFDEYQNEKDELEIRQFYVWDNLGISIWVEKTRVVQVNITLLPPAIFRGFLFEDEDPEFKASFPKKLYSGEFTYNEKTVNLKSLKNLEWENFIKELDITDSKFDPPGDSKGWSREIRASDDLYAIFNRYKTTNETSPKIDVISSINIFSYGKKNN</sequence>
<protein>
    <recommendedName>
        <fullName evidence="1">DUF7738 domain-containing protein</fullName>
    </recommendedName>
</protein>
<dbReference type="Proteomes" id="UP000184488">
    <property type="component" value="Unassembled WGS sequence"/>
</dbReference>
<name>A0A1M6ERG3_9FLAO</name>
<accession>A0A1M6ERG3</accession>